<protein>
    <recommendedName>
        <fullName evidence="1">Ribonuclease R winged-helix domain-containing protein</fullName>
    </recommendedName>
</protein>
<dbReference type="AlphaFoldDB" id="A0A062V1Q6"/>
<sequence>MYLIEYPSGKKFDLMKLDKEQLSKINETKAQILEVLADKKGLYSAKMIEKRLKERGINFRIDNIRYHLNELTEINLVDRITATKITEKLDPRAQYFYKINPEYIGFYFTYFPKEEKYIEQKIHKGRHYLVEILDYLVLNKEGDAVVSEFYIFENAKDTPVENVRHWLYRDEGFLTFNELELESFDGNGNKLKVEQIGIEGKHEVVFRIYFFKPIKKGEVYSYWFKFKANKAFPIGIQHIYRDAGRSPGRLLLICVTLQEEIKGIKKMKGLFKTEKIPEKLETPIKPFSYLENSRVKILWYIPETVFDSTYILEWEPKV</sequence>
<evidence type="ECO:0000259" key="1">
    <source>
        <dbReference type="Pfam" id="PF08461"/>
    </source>
</evidence>
<accession>A0A062V1Q6</accession>
<feature type="domain" description="Ribonuclease R winged-helix" evidence="1">
    <location>
        <begin position="31"/>
        <end position="88"/>
    </location>
</feature>
<evidence type="ECO:0000313" key="2">
    <source>
        <dbReference type="EMBL" id="KCZ71302.1"/>
    </source>
</evidence>
<dbReference type="InterPro" id="IPR013668">
    <property type="entry name" value="RNase_R_HTH_12"/>
</dbReference>
<dbReference type="Pfam" id="PF08461">
    <property type="entry name" value="WHD_RNase_R"/>
    <property type="match status" value="1"/>
</dbReference>
<dbReference type="InterPro" id="IPR036390">
    <property type="entry name" value="WH_DNA-bd_sf"/>
</dbReference>
<comment type="caution">
    <text evidence="2">The sequence shown here is derived from an EMBL/GenBank/DDBJ whole genome shotgun (WGS) entry which is preliminary data.</text>
</comment>
<dbReference type="SUPFAM" id="SSF46785">
    <property type="entry name" value="Winged helix' DNA-binding domain"/>
    <property type="match status" value="1"/>
</dbReference>
<reference evidence="2 3" key="1">
    <citation type="journal article" date="2013" name="Nature">
        <title>Anaerobic oxidation of methane coupled to nitrate reduction in a novel archaeal lineage.</title>
        <authorList>
            <person name="Haroon M.F."/>
            <person name="Hu S."/>
            <person name="Shi Y."/>
            <person name="Imelfort M."/>
            <person name="Keller J."/>
            <person name="Hugenholtz P."/>
            <person name="Yuan Z."/>
            <person name="Tyson G.W."/>
        </authorList>
    </citation>
    <scope>NUCLEOTIDE SEQUENCE [LARGE SCALE GENOMIC DNA]</scope>
    <source>
        <strain evidence="2 3">ANME-2d</strain>
    </source>
</reference>
<dbReference type="EMBL" id="JMIY01000006">
    <property type="protein sequence ID" value="KCZ71302.1"/>
    <property type="molecule type" value="Genomic_DNA"/>
</dbReference>
<proteinExistence type="predicted"/>
<gene>
    <name evidence="2" type="ORF">ANME2D_02504</name>
</gene>
<dbReference type="Proteomes" id="UP000027153">
    <property type="component" value="Unassembled WGS sequence"/>
</dbReference>
<keyword evidence="3" id="KW-1185">Reference proteome</keyword>
<organism evidence="2 3">
    <name type="scientific">Candidatus Methanoperedens nitratireducens</name>
    <dbReference type="NCBI Taxonomy" id="1392998"/>
    <lineage>
        <taxon>Archaea</taxon>
        <taxon>Methanobacteriati</taxon>
        <taxon>Methanobacteriota</taxon>
        <taxon>Stenosarchaea group</taxon>
        <taxon>Methanomicrobia</taxon>
        <taxon>Methanosarcinales</taxon>
        <taxon>ANME-2 cluster</taxon>
        <taxon>Candidatus Methanoperedentaceae</taxon>
        <taxon>Candidatus Methanoperedens</taxon>
    </lineage>
</organism>
<dbReference type="RefSeq" id="WP_048092105.1">
    <property type="nucleotide sequence ID" value="NZ_JMIY01000006.1"/>
</dbReference>
<name>A0A062V1Q6_9EURY</name>
<evidence type="ECO:0000313" key="3">
    <source>
        <dbReference type="Proteomes" id="UP000027153"/>
    </source>
</evidence>